<dbReference type="Proteomes" id="UP000008141">
    <property type="component" value="Unassembled WGS sequence"/>
</dbReference>
<keyword evidence="3" id="KW-0325">Glycoprotein</keyword>
<feature type="region of interest" description="Disordered" evidence="4">
    <location>
        <begin position="810"/>
        <end position="834"/>
    </location>
</feature>
<evidence type="ECO:0000256" key="1">
    <source>
        <dbReference type="ARBA" id="ARBA00022676"/>
    </source>
</evidence>
<dbReference type="GeneID" id="17357402"/>
<feature type="region of interest" description="Disordered" evidence="4">
    <location>
        <begin position="58"/>
        <end position="88"/>
    </location>
</feature>
<dbReference type="InterPro" id="IPR007657">
    <property type="entry name" value="Glycosyltransferase_61"/>
</dbReference>
<feature type="domain" description="Glycosyltransferase 61 catalytic" evidence="5">
    <location>
        <begin position="339"/>
        <end position="452"/>
    </location>
</feature>
<dbReference type="PANTHER" id="PTHR20961">
    <property type="entry name" value="GLYCOSYLTRANSFERASE"/>
    <property type="match status" value="1"/>
</dbReference>
<dbReference type="KEGG" id="cvr:CHLNCDRAFT_50676"/>
<evidence type="ECO:0000313" key="7">
    <source>
        <dbReference type="Proteomes" id="UP000008141"/>
    </source>
</evidence>
<keyword evidence="7" id="KW-1185">Reference proteome</keyword>
<organism evidence="7">
    <name type="scientific">Chlorella variabilis</name>
    <name type="common">Green alga</name>
    <dbReference type="NCBI Taxonomy" id="554065"/>
    <lineage>
        <taxon>Eukaryota</taxon>
        <taxon>Viridiplantae</taxon>
        <taxon>Chlorophyta</taxon>
        <taxon>core chlorophytes</taxon>
        <taxon>Trebouxiophyceae</taxon>
        <taxon>Chlorellales</taxon>
        <taxon>Chlorellaceae</taxon>
        <taxon>Chlorella clade</taxon>
        <taxon>Chlorella</taxon>
    </lineage>
</organism>
<feature type="domain" description="Glycosyltransferase 61 catalytic" evidence="5">
    <location>
        <begin position="811"/>
        <end position="924"/>
    </location>
</feature>
<reference evidence="6 7" key="1">
    <citation type="journal article" date="2010" name="Plant Cell">
        <title>The Chlorella variabilis NC64A genome reveals adaptation to photosymbiosis, coevolution with viruses, and cryptic sex.</title>
        <authorList>
            <person name="Blanc G."/>
            <person name="Duncan G."/>
            <person name="Agarkova I."/>
            <person name="Borodovsky M."/>
            <person name="Gurnon J."/>
            <person name="Kuo A."/>
            <person name="Lindquist E."/>
            <person name="Lucas S."/>
            <person name="Pangilinan J."/>
            <person name="Polle J."/>
            <person name="Salamov A."/>
            <person name="Terry A."/>
            <person name="Yamada T."/>
            <person name="Dunigan D.D."/>
            <person name="Grigoriev I.V."/>
            <person name="Claverie J.M."/>
            <person name="Van Etten J.L."/>
        </authorList>
    </citation>
    <scope>NUCLEOTIDE SEQUENCE [LARGE SCALE GENOMIC DNA]</scope>
    <source>
        <strain evidence="6 7">NC64A</strain>
    </source>
</reference>
<dbReference type="EMBL" id="GL433838">
    <property type="protein sequence ID" value="EFN58010.1"/>
    <property type="molecule type" value="Genomic_DNA"/>
</dbReference>
<name>E1Z7Z9_CHLVA</name>
<dbReference type="Pfam" id="PF04577">
    <property type="entry name" value="Glyco_transf_61"/>
    <property type="match status" value="2"/>
</dbReference>
<dbReference type="OrthoDB" id="529273at2759"/>
<dbReference type="InterPro" id="IPR049625">
    <property type="entry name" value="Glyco_transf_61_cat"/>
</dbReference>
<protein>
    <recommendedName>
        <fullName evidence="5">Glycosyltransferase 61 catalytic domain-containing protein</fullName>
    </recommendedName>
</protein>
<gene>
    <name evidence="6" type="ORF">CHLNCDRAFT_50676</name>
</gene>
<evidence type="ECO:0000256" key="3">
    <source>
        <dbReference type="ARBA" id="ARBA00023180"/>
    </source>
</evidence>
<sequence>MQMAPGSPRDRHRLLRPAAVCLLLAFLALTLFLIAQERLQLPLPCQIAPRLAEGGAASADGAAAPQHGGKGSDSRRACDSPPTVTPSQWAESCSLLTDVCVDQGSVILYGEEHRMGPGSPGTAPYLIEPALDWKKYIFLHRNSSGRDYRYSMQPIHVRPASSTEGTSYLNKPLFSACTVPIVWYPMWNANLAHFFRDNAAKVWSVLRATPWARHIKWVLVTAEGHAAPAMNYDIMQPMVGLRVETWADFTNRLPSREVPGGYIPLNPLQGAGAGAGMPPPPPDSYEGSPQRCFKQMFVCSQGINITSWPLHGLGQHLVRHYASQLQSAAAVASEAVVAPQQHQHQPAGRDGSNAGVLPSSSSSGSEQVLRVIFHKRASADRQLLNVRELVQQCNAWRHTTAAGRHVRGSCREVEINDLFTGMAAAQQADVFVGVHGANMANAWLMRPGSSMIELQPYGFDAGPAHLQYPLFNMEDNETSVLWWLISVCDAEAWTPGAGEASGLGHSESHPKFRNLIVRWEALQTVLQTVMEVDGDMRQYRRRWEEGRWWWWMGSAGSLQHWAESCSLLTDVCVDQGSVILYGEEHRMGPGSPGTAPYLISPPQKRTKYIFLHRNSSGRDYRYSLPPIRVRPASSTEGTSYLNKPLFSACTVPIVWYPMWNANLAHFFRDNAAKVWSVLRATPWARHIKWVLVTAEGHAAPAMNYDIMQPMVGLRVETWADFTNRLPSREVPGGYIPLNPLQGAGAGAGMPPPPPDSYEGSPQRCFKQMFVCSQGINITSWPLHGLGQHLVRHYASQLQSAAAVASEAVVAPQQHQHQPAGRDGSNAGVLPSSSSSGSEQVLRVIFHKRASADRQLLNVRELVQQCNAWRHTTAAGRHVRGSCREVEINDLFTGMAAAQQADVFVGVHGANMANAWLMRPGSSMIELQPYGFDVRRTHLQYPHKNMEDNETSVLWWLISVCDAEAWTPGLREVMGMRRKGAYPKDRNLAVRWDALQTVLQTVVEVDGDMRQYRQRWEEGRWWWWMGSAGSLQHVGRGRRTMMRCP</sequence>
<evidence type="ECO:0000313" key="6">
    <source>
        <dbReference type="EMBL" id="EFN58010.1"/>
    </source>
</evidence>
<dbReference type="STRING" id="554065.E1Z7Z9"/>
<dbReference type="GO" id="GO:0005794">
    <property type="term" value="C:Golgi apparatus"/>
    <property type="evidence" value="ECO:0007669"/>
    <property type="project" value="UniProtKB-ARBA"/>
</dbReference>
<accession>E1Z7Z9</accession>
<evidence type="ECO:0000256" key="2">
    <source>
        <dbReference type="ARBA" id="ARBA00022679"/>
    </source>
</evidence>
<dbReference type="PANTHER" id="PTHR20961:SF124">
    <property type="entry name" value="GLYCOSYLTRANSFERASE"/>
    <property type="match status" value="1"/>
</dbReference>
<feature type="region of interest" description="Disordered" evidence="4">
    <location>
        <begin position="338"/>
        <end position="362"/>
    </location>
</feature>
<dbReference type="RefSeq" id="XP_005850112.1">
    <property type="nucleotide sequence ID" value="XM_005850050.1"/>
</dbReference>
<evidence type="ECO:0000259" key="5">
    <source>
        <dbReference type="Pfam" id="PF04577"/>
    </source>
</evidence>
<dbReference type="AlphaFoldDB" id="E1Z7Z9"/>
<proteinExistence type="predicted"/>
<dbReference type="GO" id="GO:0016763">
    <property type="term" value="F:pentosyltransferase activity"/>
    <property type="evidence" value="ECO:0007669"/>
    <property type="project" value="UniProtKB-ARBA"/>
</dbReference>
<dbReference type="InParanoid" id="E1Z7Z9"/>
<evidence type="ECO:0000256" key="4">
    <source>
        <dbReference type="SAM" id="MobiDB-lite"/>
    </source>
</evidence>
<keyword evidence="1" id="KW-0328">Glycosyltransferase</keyword>
<keyword evidence="2" id="KW-0808">Transferase</keyword>